<keyword evidence="4" id="KW-0997">Cell inner membrane</keyword>
<evidence type="ECO:0000256" key="3">
    <source>
        <dbReference type="ARBA" id="ARBA00022475"/>
    </source>
</evidence>
<evidence type="ECO:0000256" key="7">
    <source>
        <dbReference type="ARBA" id="ARBA00023136"/>
    </source>
</evidence>
<proteinExistence type="inferred from homology"/>
<keyword evidence="11" id="KW-1185">Reference proteome</keyword>
<organism evidence="10 11">
    <name type="scientific">Xaviernesmea rhizosphaerae</name>
    <dbReference type="NCBI Taxonomy" id="1672749"/>
    <lineage>
        <taxon>Bacteria</taxon>
        <taxon>Pseudomonadati</taxon>
        <taxon>Pseudomonadota</taxon>
        <taxon>Alphaproteobacteria</taxon>
        <taxon>Hyphomicrobiales</taxon>
        <taxon>Rhizobiaceae</taxon>
        <taxon>Rhizobium/Agrobacterium group</taxon>
        <taxon>Xaviernesmea</taxon>
    </lineage>
</organism>
<reference evidence="10 11" key="1">
    <citation type="journal article" date="2017" name="Antonie Van Leeuwenhoek">
        <title>Rhizobium rhizosphaerae sp. nov., a novel species isolated from rice rhizosphere.</title>
        <authorList>
            <person name="Zhao J.J."/>
            <person name="Zhang J."/>
            <person name="Zhang R.J."/>
            <person name="Zhang C.W."/>
            <person name="Yin H.Q."/>
            <person name="Zhang X.X."/>
        </authorList>
    </citation>
    <scope>NUCLEOTIDE SEQUENCE [LARGE SCALE GENOMIC DNA]</scope>
    <source>
        <strain evidence="10 11">RD15</strain>
    </source>
</reference>
<sequence>MSGPWILTAFVLVVVACLTLLPIGRLFMVALAPGGALDLTEFLARIARPSAWRATLNTVDTAFFGACAALALALPLTLAVALTNVPGRLALGYCIILPLMIAPQVTAIAWLHLFGPSSTLLHLVGLAPAPGARNPMLGRGGIILLYAVQHAPIVFIALRAGLAQVPRDLIEAARASGARPLRVLATVILPLIRPYLAAGFSLAFISGIGNFGIPALLGLPVNYLTLSTLIYQKLSSSGPDVLPDVAALSIIVTVATLVGIGLQRLATGGKPARMTAGPAFHFALGRWRLPVALAAWGVILLTLVLPALALIVTSLIPAFGVPLGWSTVTLDNYVEVLWRQASTTRAFVNSFLLSSTAALLLAGFALPLGWLMMRWPRRVATAVGGAIDLPYAIPGIVLAIAAILLFLKPLPLIGSLYATPWIILIAYLMRFLALAGKPVSTALAQIPPALDEAAAASGARPLRRLTTISAPLAAPAAIAGALLVFMSAFNELTVSALLWSSRHETLGVVLFSLEEAGLGTQAAAIAVTSLLVVIVTLGLIDRLGRRLPPGVLPWR</sequence>
<dbReference type="PANTHER" id="PTHR43357:SF3">
    <property type="entry name" value="FE(3+)-TRANSPORT SYSTEM PERMEASE PROTEIN FBPB 2"/>
    <property type="match status" value="1"/>
</dbReference>
<dbReference type="Proteomes" id="UP000192652">
    <property type="component" value="Unassembled WGS sequence"/>
</dbReference>
<gene>
    <name evidence="10" type="ORF">BTR14_12825</name>
</gene>
<evidence type="ECO:0000256" key="1">
    <source>
        <dbReference type="ARBA" id="ARBA00004429"/>
    </source>
</evidence>
<evidence type="ECO:0000313" key="11">
    <source>
        <dbReference type="Proteomes" id="UP000192652"/>
    </source>
</evidence>
<feature type="transmembrane region" description="Helical" evidence="8">
    <location>
        <begin position="89"/>
        <end position="113"/>
    </location>
</feature>
<feature type="transmembrane region" description="Helical" evidence="8">
    <location>
        <begin position="518"/>
        <end position="540"/>
    </location>
</feature>
<evidence type="ECO:0000259" key="9">
    <source>
        <dbReference type="PROSITE" id="PS50928"/>
    </source>
</evidence>
<feature type="domain" description="ABC transmembrane type-1" evidence="9">
    <location>
        <begin position="347"/>
        <end position="539"/>
    </location>
</feature>
<dbReference type="Pfam" id="PF00528">
    <property type="entry name" value="BPD_transp_1"/>
    <property type="match status" value="2"/>
</dbReference>
<comment type="subcellular location">
    <subcellularLocation>
        <location evidence="1">Cell inner membrane</location>
        <topology evidence="1">Multi-pass membrane protein</topology>
    </subcellularLocation>
    <subcellularLocation>
        <location evidence="8">Cell membrane</location>
        <topology evidence="8">Multi-pass membrane protein</topology>
    </subcellularLocation>
</comment>
<feature type="transmembrane region" description="Helical" evidence="8">
    <location>
        <begin position="62"/>
        <end position="82"/>
    </location>
</feature>
<evidence type="ECO:0000256" key="4">
    <source>
        <dbReference type="ARBA" id="ARBA00022519"/>
    </source>
</evidence>
<dbReference type="InterPro" id="IPR035906">
    <property type="entry name" value="MetI-like_sf"/>
</dbReference>
<evidence type="ECO:0000256" key="6">
    <source>
        <dbReference type="ARBA" id="ARBA00022989"/>
    </source>
</evidence>
<dbReference type="PANTHER" id="PTHR43357">
    <property type="entry name" value="INNER MEMBRANE ABC TRANSPORTER PERMEASE PROTEIN YDCV"/>
    <property type="match status" value="1"/>
</dbReference>
<dbReference type="InterPro" id="IPR000515">
    <property type="entry name" value="MetI-like"/>
</dbReference>
<feature type="transmembrane region" description="Helical" evidence="8">
    <location>
        <begin position="183"/>
        <end position="208"/>
    </location>
</feature>
<accession>A0ABX3PCW4</accession>
<feature type="transmembrane region" description="Helical" evidence="8">
    <location>
        <begin position="346"/>
        <end position="368"/>
    </location>
</feature>
<dbReference type="SUPFAM" id="SSF161098">
    <property type="entry name" value="MetI-like"/>
    <property type="match status" value="2"/>
</dbReference>
<dbReference type="PROSITE" id="PS50928">
    <property type="entry name" value="ABC_TM1"/>
    <property type="match status" value="2"/>
</dbReference>
<evidence type="ECO:0000256" key="5">
    <source>
        <dbReference type="ARBA" id="ARBA00022692"/>
    </source>
</evidence>
<keyword evidence="6 8" id="KW-1133">Transmembrane helix</keyword>
<keyword evidence="2 8" id="KW-0813">Transport</keyword>
<feature type="transmembrane region" description="Helical" evidence="8">
    <location>
        <begin position="245"/>
        <end position="266"/>
    </location>
</feature>
<name>A0ABX3PCW4_9HYPH</name>
<keyword evidence="7 8" id="KW-0472">Membrane</keyword>
<keyword evidence="3" id="KW-1003">Cell membrane</keyword>
<dbReference type="Gene3D" id="1.10.3720.10">
    <property type="entry name" value="MetI-like"/>
    <property type="match status" value="2"/>
</dbReference>
<comment type="similarity">
    <text evidence="8">Belongs to the binding-protein-dependent transport system permease family.</text>
</comment>
<dbReference type="CDD" id="cd06261">
    <property type="entry name" value="TM_PBP2"/>
    <property type="match status" value="2"/>
</dbReference>
<comment type="caution">
    <text evidence="10">The sequence shown here is derived from an EMBL/GenBank/DDBJ whole genome shotgun (WGS) entry which is preliminary data.</text>
</comment>
<evidence type="ECO:0000313" key="10">
    <source>
        <dbReference type="EMBL" id="OQP86070.1"/>
    </source>
</evidence>
<feature type="transmembrane region" description="Helical" evidence="8">
    <location>
        <begin position="389"/>
        <end position="407"/>
    </location>
</feature>
<keyword evidence="5 8" id="KW-0812">Transmembrane</keyword>
<evidence type="ECO:0000256" key="8">
    <source>
        <dbReference type="RuleBase" id="RU363032"/>
    </source>
</evidence>
<protein>
    <submittedName>
        <fullName evidence="10">ABC transporter permease</fullName>
    </submittedName>
</protein>
<dbReference type="EMBL" id="MSPX01000010">
    <property type="protein sequence ID" value="OQP86070.1"/>
    <property type="molecule type" value="Genomic_DNA"/>
</dbReference>
<feature type="transmembrane region" description="Helical" evidence="8">
    <location>
        <begin position="472"/>
        <end position="498"/>
    </location>
</feature>
<feature type="transmembrane region" description="Helical" evidence="8">
    <location>
        <begin position="413"/>
        <end position="433"/>
    </location>
</feature>
<evidence type="ECO:0000256" key="2">
    <source>
        <dbReference type="ARBA" id="ARBA00022448"/>
    </source>
</evidence>
<feature type="transmembrane region" description="Helical" evidence="8">
    <location>
        <begin position="287"/>
        <end position="316"/>
    </location>
</feature>
<feature type="domain" description="ABC transmembrane type-1" evidence="9">
    <location>
        <begin position="55"/>
        <end position="263"/>
    </location>
</feature>
<feature type="transmembrane region" description="Helical" evidence="8">
    <location>
        <begin position="143"/>
        <end position="162"/>
    </location>
</feature>